<dbReference type="PROSITE" id="PS01122">
    <property type="entry name" value="CASPASE_CYS"/>
    <property type="match status" value="1"/>
</dbReference>
<feature type="domain" description="Caspase family p20" evidence="11">
    <location>
        <begin position="288"/>
        <end position="401"/>
    </location>
</feature>
<dbReference type="Proteomes" id="UP001176940">
    <property type="component" value="Unassembled WGS sequence"/>
</dbReference>
<organism evidence="12 13">
    <name type="scientific">Ranitomeya imitator</name>
    <name type="common">mimic poison frog</name>
    <dbReference type="NCBI Taxonomy" id="111125"/>
    <lineage>
        <taxon>Eukaryota</taxon>
        <taxon>Metazoa</taxon>
        <taxon>Chordata</taxon>
        <taxon>Craniata</taxon>
        <taxon>Vertebrata</taxon>
        <taxon>Euteleostomi</taxon>
        <taxon>Amphibia</taxon>
        <taxon>Batrachia</taxon>
        <taxon>Anura</taxon>
        <taxon>Neobatrachia</taxon>
        <taxon>Hyloidea</taxon>
        <taxon>Dendrobatidae</taxon>
        <taxon>Dendrobatinae</taxon>
        <taxon>Ranitomeya</taxon>
    </lineage>
</organism>
<evidence type="ECO:0000259" key="9">
    <source>
        <dbReference type="PROSITE" id="PS50168"/>
    </source>
</evidence>
<evidence type="ECO:0000256" key="6">
    <source>
        <dbReference type="ARBA" id="ARBA00022807"/>
    </source>
</evidence>
<keyword evidence="5" id="KW-0378">Hydrolase</keyword>
<comment type="similarity">
    <text evidence="1 8">Belongs to the peptidase C14A family.</text>
</comment>
<keyword evidence="3" id="KW-0053">Apoptosis</keyword>
<evidence type="ECO:0000256" key="3">
    <source>
        <dbReference type="ARBA" id="ARBA00022703"/>
    </source>
</evidence>
<evidence type="ECO:0000256" key="8">
    <source>
        <dbReference type="RuleBase" id="RU003971"/>
    </source>
</evidence>
<dbReference type="EMBL" id="CAUEEQ010015474">
    <property type="protein sequence ID" value="CAJ0939207.1"/>
    <property type="molecule type" value="Genomic_DNA"/>
</dbReference>
<dbReference type="InterPro" id="IPR001309">
    <property type="entry name" value="Pept_C14_p20"/>
</dbReference>
<evidence type="ECO:0000256" key="2">
    <source>
        <dbReference type="ARBA" id="ARBA00022670"/>
    </source>
</evidence>
<dbReference type="SUPFAM" id="SSF47986">
    <property type="entry name" value="DEATH domain"/>
    <property type="match status" value="2"/>
</dbReference>
<dbReference type="PANTHER" id="PTHR48169:SF7">
    <property type="entry name" value="CASPASE 10"/>
    <property type="match status" value="1"/>
</dbReference>
<evidence type="ECO:0000256" key="4">
    <source>
        <dbReference type="ARBA" id="ARBA00022737"/>
    </source>
</evidence>
<dbReference type="SUPFAM" id="SSF52129">
    <property type="entry name" value="Caspase-like"/>
    <property type="match status" value="1"/>
</dbReference>
<feature type="domain" description="Caspase family p10" evidence="10">
    <location>
        <begin position="426"/>
        <end position="510"/>
    </location>
</feature>
<dbReference type="InterPro" id="IPR011600">
    <property type="entry name" value="Pept_C14_caspase"/>
</dbReference>
<keyword evidence="6" id="KW-0788">Thiol protease</keyword>
<dbReference type="Gene3D" id="1.10.533.10">
    <property type="entry name" value="Death Domain, Fas"/>
    <property type="match status" value="2"/>
</dbReference>
<name>A0ABN9LDB8_9NEOB</name>
<dbReference type="Pfam" id="PF00656">
    <property type="entry name" value="Peptidase_C14"/>
    <property type="match status" value="1"/>
</dbReference>
<dbReference type="PROSITE" id="PS01121">
    <property type="entry name" value="CASPASE_HIS"/>
    <property type="match status" value="1"/>
</dbReference>
<dbReference type="Pfam" id="PF01335">
    <property type="entry name" value="DED"/>
    <property type="match status" value="2"/>
</dbReference>
<dbReference type="InterPro" id="IPR016129">
    <property type="entry name" value="Caspase_his_AS"/>
</dbReference>
<dbReference type="InterPro" id="IPR011029">
    <property type="entry name" value="DEATH-like_dom_sf"/>
</dbReference>
<dbReference type="InterPro" id="IPR001875">
    <property type="entry name" value="DED_dom"/>
</dbReference>
<keyword evidence="13" id="KW-1185">Reference proteome</keyword>
<dbReference type="InterPro" id="IPR015917">
    <property type="entry name" value="Pept_C14A"/>
</dbReference>
<dbReference type="SMART" id="SM00115">
    <property type="entry name" value="CASc"/>
    <property type="match status" value="1"/>
</dbReference>
<dbReference type="InterPro" id="IPR002138">
    <property type="entry name" value="Pept_C14_p10"/>
</dbReference>
<dbReference type="PANTHER" id="PTHR48169">
    <property type="entry name" value="DED DOMAIN-CONTAINING PROTEIN"/>
    <property type="match status" value="1"/>
</dbReference>
<dbReference type="PROSITE" id="PS50207">
    <property type="entry name" value="CASPASE_P10"/>
    <property type="match status" value="1"/>
</dbReference>
<keyword evidence="4" id="KW-0677">Repeat</keyword>
<evidence type="ECO:0008006" key="14">
    <source>
        <dbReference type="Google" id="ProtNLM"/>
    </source>
</evidence>
<evidence type="ECO:0000259" key="10">
    <source>
        <dbReference type="PROSITE" id="PS50207"/>
    </source>
</evidence>
<feature type="domain" description="DED" evidence="9">
    <location>
        <begin position="3"/>
        <end position="80"/>
    </location>
</feature>
<dbReference type="Gene3D" id="3.40.50.1460">
    <property type="match status" value="2"/>
</dbReference>
<evidence type="ECO:0000256" key="1">
    <source>
        <dbReference type="ARBA" id="ARBA00010134"/>
    </source>
</evidence>
<evidence type="ECO:0000313" key="12">
    <source>
        <dbReference type="EMBL" id="CAJ0939207.1"/>
    </source>
</evidence>
<dbReference type="PROSITE" id="PS50208">
    <property type="entry name" value="CASPASE_P20"/>
    <property type="match status" value="1"/>
</dbReference>
<dbReference type="InterPro" id="IPR029030">
    <property type="entry name" value="Caspase-like_dom_sf"/>
</dbReference>
<dbReference type="InterPro" id="IPR033139">
    <property type="entry name" value="Caspase_cys_AS"/>
</dbReference>
<comment type="caution">
    <text evidence="12">The sequence shown here is derived from an EMBL/GenBank/DDBJ whole genome shotgun (WGS) entry which is preliminary data.</text>
</comment>
<protein>
    <recommendedName>
        <fullName evidence="14">Caspase-8</fullName>
    </recommendedName>
</protein>
<sequence>MDPFTTKLFEISAQLDSGNCSELVFLCKDFISQQSCIGKEDTHIFILLQQMCCIDENNTRLIEELLFYLGRNDLLLQHFQLEASTMIERLKNPGMEQISPYRCLLYKLGNVVTNSKLEEIKRNCAQVLPKARVEKIKSLLDVFNELEKKDVISEGNVDYLEQMSHYLKDEEFDALISEYQKRKAAADSDLISTDDFHKCSTHKREKTKLYNMENKMHGICLIISNLNFSKARRNPGQQYFNDRKGTEKDEGLNFSPSPYLYGTTHKKQCSSKYHKTEAYHKRYRHTIRFTNDHDQRYDLAVIVESLRIIFSKLGFKVHIKKNLEGDDILQTIDLFKEPSNHENSDCFICCVLSHGDRGIIYGTDGKSVPIRDLTFCFCSSQCSTLTGKPKLFFIQACQGKEHQQLVSLQTDACNASDGSNISEDLIPGEPDFLLGMATTLHCVSYRDPNHGSWYIQSLCRHLDESYKSQEDIISTLTKVNQELSQKQADKFSATQMPQPWTTLTRKLVFN</sequence>
<dbReference type="PROSITE" id="PS50168">
    <property type="entry name" value="DED"/>
    <property type="match status" value="2"/>
</dbReference>
<accession>A0ABN9LDB8</accession>
<proteinExistence type="inferred from homology"/>
<evidence type="ECO:0000313" key="13">
    <source>
        <dbReference type="Proteomes" id="UP001176940"/>
    </source>
</evidence>
<dbReference type="CDD" id="cd00032">
    <property type="entry name" value="CASc"/>
    <property type="match status" value="1"/>
</dbReference>
<evidence type="ECO:0000256" key="7">
    <source>
        <dbReference type="ARBA" id="ARBA00023145"/>
    </source>
</evidence>
<evidence type="ECO:0000259" key="11">
    <source>
        <dbReference type="PROSITE" id="PS50208"/>
    </source>
</evidence>
<reference evidence="12" key="1">
    <citation type="submission" date="2023-07" db="EMBL/GenBank/DDBJ databases">
        <authorList>
            <person name="Stuckert A."/>
        </authorList>
    </citation>
    <scope>NUCLEOTIDE SEQUENCE</scope>
</reference>
<keyword evidence="7" id="KW-0865">Zymogen</keyword>
<feature type="domain" description="DED" evidence="9">
    <location>
        <begin position="100"/>
        <end position="178"/>
    </location>
</feature>
<evidence type="ECO:0000256" key="5">
    <source>
        <dbReference type="ARBA" id="ARBA00022801"/>
    </source>
</evidence>
<keyword evidence="2" id="KW-0645">Protease</keyword>
<gene>
    <name evidence="12" type="ORF">RIMI_LOCUS7970435</name>
</gene>
<dbReference type="SMART" id="SM00031">
    <property type="entry name" value="DED"/>
    <property type="match status" value="2"/>
</dbReference>